<protein>
    <recommendedName>
        <fullName evidence="3">N-acetyltransferase domain-containing protein</fullName>
    </recommendedName>
</protein>
<evidence type="ECO:0000313" key="2">
    <source>
        <dbReference type="Proteomes" id="UP000198535"/>
    </source>
</evidence>
<proteinExistence type="predicted"/>
<name>A0A1I4Q272_9EURY</name>
<reference evidence="2" key="1">
    <citation type="submission" date="2016-10" db="EMBL/GenBank/DDBJ databases">
        <authorList>
            <person name="Varghese N."/>
            <person name="Submissions S."/>
        </authorList>
    </citation>
    <scope>NUCLEOTIDE SEQUENCE [LARGE SCALE GENOMIC DNA]</scope>
    <source>
        <strain evidence="2">Mob M</strain>
    </source>
</reference>
<dbReference type="OrthoDB" id="142863at2157"/>
<keyword evidence="2" id="KW-1185">Reference proteome</keyword>
<sequence length="294" mass="33365">MFELAKTDDGVTFWKLEHAFELDKLKIGEFSYFRKYLGMADYLANFRSWLKRPSVALVLAVSDNTVVGWSMNERWSTPSTDGRPVYVLRGIEISPQLARRGMGKNMFFLISKVLLGHVITKPVNNTAKLFFESLEFEEPSFNSPVHLSDHPGYLILEEGRKKSLSYDGISLLSENIMACRRKLFPTEICLEDTMDEDDVDASAAKCDLIEEPEGTVEEVGQIFPETPADGPDDQKDEFIFDGKFIGEQKMMSPCKCGHSVVNKYQVTGKRTGTAFICNNCYSERYFLPLKKKAK</sequence>
<dbReference type="InterPro" id="IPR016181">
    <property type="entry name" value="Acyl_CoA_acyltransferase"/>
</dbReference>
<organism evidence="1 2">
    <name type="scientific">Methanolobus profundi</name>
    <dbReference type="NCBI Taxonomy" id="487685"/>
    <lineage>
        <taxon>Archaea</taxon>
        <taxon>Methanobacteriati</taxon>
        <taxon>Methanobacteriota</taxon>
        <taxon>Stenosarchaea group</taxon>
        <taxon>Methanomicrobia</taxon>
        <taxon>Methanosarcinales</taxon>
        <taxon>Methanosarcinaceae</taxon>
        <taxon>Methanolobus</taxon>
    </lineage>
</organism>
<dbReference type="SUPFAM" id="SSF55729">
    <property type="entry name" value="Acyl-CoA N-acyltransferases (Nat)"/>
    <property type="match status" value="1"/>
</dbReference>
<evidence type="ECO:0008006" key="3">
    <source>
        <dbReference type="Google" id="ProtNLM"/>
    </source>
</evidence>
<dbReference type="Gene3D" id="3.40.630.30">
    <property type="match status" value="1"/>
</dbReference>
<evidence type="ECO:0000313" key="1">
    <source>
        <dbReference type="EMBL" id="SFM33966.1"/>
    </source>
</evidence>
<dbReference type="EMBL" id="FOUJ01000001">
    <property type="protein sequence ID" value="SFM33966.1"/>
    <property type="molecule type" value="Genomic_DNA"/>
</dbReference>
<gene>
    <name evidence="1" type="ORF">SAMN04488696_1043</name>
</gene>
<dbReference type="AlphaFoldDB" id="A0A1I4Q272"/>
<dbReference type="Proteomes" id="UP000198535">
    <property type="component" value="Unassembled WGS sequence"/>
</dbReference>
<dbReference type="RefSeq" id="WP_091933987.1">
    <property type="nucleotide sequence ID" value="NZ_FOUJ01000001.1"/>
</dbReference>
<accession>A0A1I4Q272</accession>
<dbReference type="STRING" id="487685.SAMN04488696_1043"/>